<dbReference type="PANTHER" id="PTHR10907">
    <property type="entry name" value="REGUCALCIN"/>
    <property type="match status" value="1"/>
</dbReference>
<reference evidence="5" key="2">
    <citation type="submission" date="2020-09" db="EMBL/GenBank/DDBJ databases">
        <authorList>
            <person name="Sun Q."/>
            <person name="Kim S."/>
        </authorList>
    </citation>
    <scope>NUCLEOTIDE SEQUENCE</scope>
    <source>
        <strain evidence="5">KCTC 23732</strain>
    </source>
</reference>
<evidence type="ECO:0000313" key="6">
    <source>
        <dbReference type="Proteomes" id="UP000608345"/>
    </source>
</evidence>
<dbReference type="GO" id="GO:0004341">
    <property type="term" value="F:gluconolactonase activity"/>
    <property type="evidence" value="ECO:0007669"/>
    <property type="project" value="TreeGrafter"/>
</dbReference>
<feature type="domain" description="SMP-30/Gluconolactonase/LRE-like region" evidence="4">
    <location>
        <begin position="15"/>
        <end position="259"/>
    </location>
</feature>
<comment type="similarity">
    <text evidence="1">Belongs to the SMP-30/CGR1 family.</text>
</comment>
<dbReference type="Pfam" id="PF08450">
    <property type="entry name" value="SGL"/>
    <property type="match status" value="1"/>
</dbReference>
<dbReference type="InterPro" id="IPR005511">
    <property type="entry name" value="SMP-30"/>
</dbReference>
<evidence type="ECO:0000256" key="1">
    <source>
        <dbReference type="ARBA" id="ARBA00008853"/>
    </source>
</evidence>
<dbReference type="GO" id="GO:0005509">
    <property type="term" value="F:calcium ion binding"/>
    <property type="evidence" value="ECO:0007669"/>
    <property type="project" value="TreeGrafter"/>
</dbReference>
<dbReference type="SUPFAM" id="SSF63829">
    <property type="entry name" value="Calcium-dependent phosphotriesterase"/>
    <property type="match status" value="1"/>
</dbReference>
<dbReference type="RefSeq" id="WP_229793906.1">
    <property type="nucleotide sequence ID" value="NZ_BAABFY010000054.1"/>
</dbReference>
<feature type="active site" description="Proton donor/acceptor" evidence="2">
    <location>
        <position position="201"/>
    </location>
</feature>
<keyword evidence="3" id="KW-0862">Zinc</keyword>
<evidence type="ECO:0000256" key="2">
    <source>
        <dbReference type="PIRSR" id="PIRSR605511-1"/>
    </source>
</evidence>
<proteinExistence type="inferred from homology"/>
<evidence type="ECO:0000259" key="4">
    <source>
        <dbReference type="Pfam" id="PF08450"/>
    </source>
</evidence>
<sequence>MTINIESLGSVRAQLGECPIWDVGNRQLCFMDCRGGYIYRLDPATGQIIQAYRVPAPAGSFALNVDGRFLVALKEEMVLFDPVSGEIECIARIDDTHSNLRLNDGEAMPDGSFVVGTMHVPREEGQYPLGGLYRLAPDGSFEQQDKGFGVTNGPCVSPLNGRLYVSDSSVQTIYSYEITPLGKLTDQRIFINTGKYGSGPDGCCFDRLGGLWMALVREGAIARFEADGTLTHKIKMPVSHPSSLCFGGDNLDELFVTSISDSGRLRADGPFDGAVLRIRGIGIQGFAPAKTRIGMSV</sequence>
<dbReference type="Gene3D" id="2.120.10.30">
    <property type="entry name" value="TolB, C-terminal domain"/>
    <property type="match status" value="1"/>
</dbReference>
<keyword evidence="3" id="KW-0479">Metal-binding</keyword>
<reference evidence="5" key="1">
    <citation type="journal article" date="2014" name="Int. J. Syst. Evol. Microbiol.">
        <title>Complete genome sequence of Corynebacterium casei LMG S-19264T (=DSM 44701T), isolated from a smear-ripened cheese.</title>
        <authorList>
            <consortium name="US DOE Joint Genome Institute (JGI-PGF)"/>
            <person name="Walter F."/>
            <person name="Albersmeier A."/>
            <person name="Kalinowski J."/>
            <person name="Ruckert C."/>
        </authorList>
    </citation>
    <scope>NUCLEOTIDE SEQUENCE</scope>
    <source>
        <strain evidence="5">KCTC 23732</strain>
    </source>
</reference>
<dbReference type="GO" id="GO:0019853">
    <property type="term" value="P:L-ascorbic acid biosynthetic process"/>
    <property type="evidence" value="ECO:0007669"/>
    <property type="project" value="TreeGrafter"/>
</dbReference>
<dbReference type="PANTHER" id="PTHR10907:SF47">
    <property type="entry name" value="REGUCALCIN"/>
    <property type="match status" value="1"/>
</dbReference>
<comment type="cofactor">
    <cofactor evidence="3">
        <name>Zn(2+)</name>
        <dbReference type="ChEBI" id="CHEBI:29105"/>
    </cofactor>
    <text evidence="3">Binds 1 divalent metal cation per subunit.</text>
</comment>
<feature type="binding site" evidence="3">
    <location>
        <position position="17"/>
    </location>
    <ligand>
        <name>a divalent metal cation</name>
        <dbReference type="ChEBI" id="CHEBI:60240"/>
    </ligand>
</feature>
<name>A0A918JJF4_9BURK</name>
<dbReference type="AlphaFoldDB" id="A0A918JJF4"/>
<dbReference type="Proteomes" id="UP000608345">
    <property type="component" value="Unassembled WGS sequence"/>
</dbReference>
<feature type="binding site" evidence="3">
    <location>
        <position position="152"/>
    </location>
    <ligand>
        <name>a divalent metal cation</name>
        <dbReference type="ChEBI" id="CHEBI:60240"/>
    </ligand>
</feature>
<feature type="binding site" evidence="3">
    <location>
        <position position="201"/>
    </location>
    <ligand>
        <name>a divalent metal cation</name>
        <dbReference type="ChEBI" id="CHEBI:60240"/>
    </ligand>
</feature>
<dbReference type="InterPro" id="IPR013658">
    <property type="entry name" value="SGL"/>
</dbReference>
<gene>
    <name evidence="5" type="ORF">GCM10011450_11590</name>
</gene>
<dbReference type="EMBL" id="BMYS01000006">
    <property type="protein sequence ID" value="GGW83331.1"/>
    <property type="molecule type" value="Genomic_DNA"/>
</dbReference>
<protein>
    <submittedName>
        <fullName evidence="5">Senescence marker protein-30 (SMP-30) (Regucalcin) (RC)</fullName>
    </submittedName>
</protein>
<evidence type="ECO:0000256" key="3">
    <source>
        <dbReference type="PIRSR" id="PIRSR605511-2"/>
    </source>
</evidence>
<organism evidence="5 6">
    <name type="scientific">Advenella faeciporci</name>
    <dbReference type="NCBI Taxonomy" id="797535"/>
    <lineage>
        <taxon>Bacteria</taxon>
        <taxon>Pseudomonadati</taxon>
        <taxon>Pseudomonadota</taxon>
        <taxon>Betaproteobacteria</taxon>
        <taxon>Burkholderiales</taxon>
        <taxon>Alcaligenaceae</taxon>
    </lineage>
</organism>
<feature type="binding site" evidence="3">
    <location>
        <position position="103"/>
    </location>
    <ligand>
        <name>substrate</name>
    </ligand>
</feature>
<keyword evidence="6" id="KW-1185">Reference proteome</keyword>
<evidence type="ECO:0000313" key="5">
    <source>
        <dbReference type="EMBL" id="GGW83331.1"/>
    </source>
</evidence>
<dbReference type="InterPro" id="IPR011042">
    <property type="entry name" value="6-blade_b-propeller_TolB-like"/>
</dbReference>
<accession>A0A918JJF4</accession>
<feature type="binding site" evidence="3">
    <location>
        <position position="101"/>
    </location>
    <ligand>
        <name>substrate</name>
    </ligand>
</feature>
<comment type="caution">
    <text evidence="5">The sequence shown here is derived from an EMBL/GenBank/DDBJ whole genome shotgun (WGS) entry which is preliminary data.</text>
</comment>
<dbReference type="PRINTS" id="PR01790">
    <property type="entry name" value="SMP30FAMILY"/>
</dbReference>